<reference evidence="2 3" key="1">
    <citation type="submission" date="2016-10" db="EMBL/GenBank/DDBJ databases">
        <title>The genome sequence of Colletotrichum fioriniae PJ7.</title>
        <authorList>
            <person name="Baroncelli R."/>
        </authorList>
    </citation>
    <scope>NUCLEOTIDE SEQUENCE [LARGE SCALE GENOMIC DNA]</scope>
    <source>
        <strain evidence="2 3">IMI 309622</strain>
    </source>
</reference>
<evidence type="ECO:0000313" key="3">
    <source>
        <dbReference type="Proteomes" id="UP001240678"/>
    </source>
</evidence>
<dbReference type="AlphaFoldDB" id="A0AAI9YW55"/>
<comment type="caution">
    <text evidence="2">The sequence shown here is derived from an EMBL/GenBank/DDBJ whole genome shotgun (WGS) entry which is preliminary data.</text>
</comment>
<dbReference type="RefSeq" id="XP_060313021.1">
    <property type="nucleotide sequence ID" value="XM_060456747.1"/>
</dbReference>
<name>A0AAI9YW55_9PEZI</name>
<accession>A0AAI9YW55</accession>
<organism evidence="2 3">
    <name type="scientific">Colletotrichum costaricense</name>
    <dbReference type="NCBI Taxonomy" id="1209916"/>
    <lineage>
        <taxon>Eukaryota</taxon>
        <taxon>Fungi</taxon>
        <taxon>Dikarya</taxon>
        <taxon>Ascomycota</taxon>
        <taxon>Pezizomycotina</taxon>
        <taxon>Sordariomycetes</taxon>
        <taxon>Hypocreomycetidae</taxon>
        <taxon>Glomerellales</taxon>
        <taxon>Glomerellaceae</taxon>
        <taxon>Colletotrichum</taxon>
        <taxon>Colletotrichum acutatum species complex</taxon>
    </lineage>
</organism>
<proteinExistence type="predicted"/>
<feature type="region of interest" description="Disordered" evidence="1">
    <location>
        <begin position="43"/>
        <end position="63"/>
    </location>
</feature>
<sequence>MAEERARKSPDGTWRWCGLSTSAGEHVSVGELWDVKAKSEAKQKQQLEAQQTQGPSPSGRFDMEGECVLLGERGAKGGGNSAWTRCERVAKP</sequence>
<evidence type="ECO:0000313" key="2">
    <source>
        <dbReference type="EMBL" id="KAK1526168.1"/>
    </source>
</evidence>
<protein>
    <submittedName>
        <fullName evidence="2">Uncharacterized protein</fullName>
    </submittedName>
</protein>
<gene>
    <name evidence="2" type="ORF">CCOS01_08586</name>
</gene>
<dbReference type="EMBL" id="MOOE01000008">
    <property type="protein sequence ID" value="KAK1526168.1"/>
    <property type="molecule type" value="Genomic_DNA"/>
</dbReference>
<keyword evidence="3" id="KW-1185">Reference proteome</keyword>
<evidence type="ECO:0000256" key="1">
    <source>
        <dbReference type="SAM" id="MobiDB-lite"/>
    </source>
</evidence>
<dbReference type="Proteomes" id="UP001240678">
    <property type="component" value="Unassembled WGS sequence"/>
</dbReference>
<dbReference type="GeneID" id="85340294"/>